<dbReference type="Pfam" id="PF01431">
    <property type="entry name" value="Peptidase_M13"/>
    <property type="match status" value="1"/>
</dbReference>
<dbReference type="InterPro" id="IPR000718">
    <property type="entry name" value="Peptidase_M13"/>
</dbReference>
<keyword evidence="11" id="KW-1185">Reference proteome</keyword>
<keyword evidence="4" id="KW-0479">Metal-binding</keyword>
<keyword evidence="7" id="KW-0482">Metalloprotease</keyword>
<keyword evidence="5" id="KW-0378">Hydrolase</keyword>
<evidence type="ECO:0000256" key="4">
    <source>
        <dbReference type="ARBA" id="ARBA00022723"/>
    </source>
</evidence>
<evidence type="ECO:0000256" key="1">
    <source>
        <dbReference type="ARBA" id="ARBA00001947"/>
    </source>
</evidence>
<dbReference type="PANTHER" id="PTHR11733:SF167">
    <property type="entry name" value="FI17812P1-RELATED"/>
    <property type="match status" value="1"/>
</dbReference>
<protein>
    <recommendedName>
        <fullName evidence="12">Zincin</fullName>
    </recommendedName>
</protein>
<organism evidence="10 11">
    <name type="scientific">Podospora pseudocomata</name>
    <dbReference type="NCBI Taxonomy" id="2093779"/>
    <lineage>
        <taxon>Eukaryota</taxon>
        <taxon>Fungi</taxon>
        <taxon>Dikarya</taxon>
        <taxon>Ascomycota</taxon>
        <taxon>Pezizomycotina</taxon>
        <taxon>Sordariomycetes</taxon>
        <taxon>Sordariomycetidae</taxon>
        <taxon>Sordariales</taxon>
        <taxon>Podosporaceae</taxon>
        <taxon>Podospora</taxon>
    </lineage>
</organism>
<feature type="domain" description="Peptidase M13 N-terminal" evidence="9">
    <location>
        <begin position="35"/>
        <end position="460"/>
    </location>
</feature>
<dbReference type="InterPro" id="IPR042089">
    <property type="entry name" value="Peptidase_M13_dom_2"/>
</dbReference>
<dbReference type="Gene3D" id="1.10.1380.10">
    <property type="entry name" value="Neutral endopeptidase , domain2"/>
    <property type="match status" value="1"/>
</dbReference>
<dbReference type="RefSeq" id="XP_062745325.1">
    <property type="nucleotide sequence ID" value="XM_062883581.1"/>
</dbReference>
<dbReference type="PROSITE" id="PS51885">
    <property type="entry name" value="NEPRILYSIN"/>
    <property type="match status" value="1"/>
</dbReference>
<sequence>MGQFQSAEVCTTPACIQAASHILENLAPNWKDMDPCTDFDKMVCHGFNQLHDSPTVGLFAQEKTNNRLLREILERPYEEATAVQPYVLRRRDNAAEHNFDMAHRAYAACMDSDAIEAAGVKPLMDLVNRINEQWPIEMDYADDLFDEADDTAGLHKVIAALTKLNVRTWNGAPDGARGNRKPDPIDQKKQRIIISIPDFSLNYFDSEGRAYLDSNKTSELKDQIAGAFRVVFPVSLNEETAKQLAGEIVEMEISMLREASKTAQDGGNSSTSANIFARGEGSGTTDPQEALKKTIIPLAELRSFAPVLGLDVLVRELVAGGSTPDAVVVLLPAIWSTFEQAVKKQRKIVVQSWLLWKVIKQFSANVESNELKNLDLGGDAGSNKYDTCVEHVDDSLRWILDQLFVRASYPELTRSAAAKMATNIREEMKVHVEKLSWMSEETRKRTVKKLDNMKLNIGFPEHDPDLRSSDDIAEFYSGVNITSSFFDNALEALRYQLVSDARMLSKPTSQSEWTSAYSHQTNAAYESTVNSIFMPAGVSRPPFFHPDLPEWALYGALGTVIGHEITHGLDSSGRQYDENALKTNWWDDKSVAEYAKRQQCFEDQYTKFELVGPDGKKYPGNGNRTVGENISDAGGLAVAYDAWIKERKSMPNTWDQGLPGLGDFTHEQLFFILYGNVWCDALTAQERVEKLRGNPIHAPNLHRILGGTANSRAFKEAFKCPKKEPECEIF</sequence>
<dbReference type="Pfam" id="PF05649">
    <property type="entry name" value="Peptidase_M13_N"/>
    <property type="match status" value="1"/>
</dbReference>
<evidence type="ECO:0000256" key="2">
    <source>
        <dbReference type="ARBA" id="ARBA00007357"/>
    </source>
</evidence>
<dbReference type="GeneID" id="87903220"/>
<evidence type="ECO:0000313" key="10">
    <source>
        <dbReference type="EMBL" id="KAK4656350.1"/>
    </source>
</evidence>
<dbReference type="CDD" id="cd08662">
    <property type="entry name" value="M13"/>
    <property type="match status" value="1"/>
</dbReference>
<reference evidence="10 11" key="1">
    <citation type="journal article" date="2023" name="bioRxiv">
        <title>High-quality genome assemblies of four members of thePodospora anserinaspecies complex.</title>
        <authorList>
            <person name="Ament-Velasquez S.L."/>
            <person name="Vogan A.A."/>
            <person name="Wallerman O."/>
            <person name="Hartmann F."/>
            <person name="Gautier V."/>
            <person name="Silar P."/>
            <person name="Giraud T."/>
            <person name="Johannesson H."/>
        </authorList>
    </citation>
    <scope>NUCLEOTIDE SEQUENCE [LARGE SCALE GENOMIC DNA]</scope>
    <source>
        <strain evidence="10 11">CBS 415.72m</strain>
    </source>
</reference>
<comment type="caution">
    <text evidence="10">The sequence shown here is derived from an EMBL/GenBank/DDBJ whole genome shotgun (WGS) entry which is preliminary data.</text>
</comment>
<keyword evidence="6" id="KW-0862">Zinc</keyword>
<accession>A0ABR0GKR4</accession>
<evidence type="ECO:0008006" key="12">
    <source>
        <dbReference type="Google" id="ProtNLM"/>
    </source>
</evidence>
<comment type="similarity">
    <text evidence="2">Belongs to the peptidase M13 family.</text>
</comment>
<evidence type="ECO:0000256" key="6">
    <source>
        <dbReference type="ARBA" id="ARBA00022833"/>
    </source>
</evidence>
<proteinExistence type="inferred from homology"/>
<dbReference type="PRINTS" id="PR00786">
    <property type="entry name" value="NEPRILYSIN"/>
</dbReference>
<dbReference type="SUPFAM" id="SSF55486">
    <property type="entry name" value="Metalloproteases ('zincins'), catalytic domain"/>
    <property type="match status" value="1"/>
</dbReference>
<dbReference type="InterPro" id="IPR024079">
    <property type="entry name" value="MetalloPept_cat_dom_sf"/>
</dbReference>
<gene>
    <name evidence="10" type="ORF">QC762_0059480</name>
</gene>
<evidence type="ECO:0000256" key="7">
    <source>
        <dbReference type="ARBA" id="ARBA00023049"/>
    </source>
</evidence>
<dbReference type="InterPro" id="IPR008753">
    <property type="entry name" value="Peptidase_M13_N"/>
</dbReference>
<dbReference type="InterPro" id="IPR018497">
    <property type="entry name" value="Peptidase_M13_C"/>
</dbReference>
<dbReference type="EMBL" id="JAFFHA010000005">
    <property type="protein sequence ID" value="KAK4656350.1"/>
    <property type="molecule type" value="Genomic_DNA"/>
</dbReference>
<evidence type="ECO:0000313" key="11">
    <source>
        <dbReference type="Proteomes" id="UP001323405"/>
    </source>
</evidence>
<evidence type="ECO:0000256" key="3">
    <source>
        <dbReference type="ARBA" id="ARBA00022670"/>
    </source>
</evidence>
<dbReference type="Gene3D" id="3.40.390.10">
    <property type="entry name" value="Collagenase (Catalytic Domain)"/>
    <property type="match status" value="1"/>
</dbReference>
<evidence type="ECO:0000259" key="8">
    <source>
        <dbReference type="Pfam" id="PF01431"/>
    </source>
</evidence>
<keyword evidence="3" id="KW-0645">Protease</keyword>
<evidence type="ECO:0000259" key="9">
    <source>
        <dbReference type="Pfam" id="PF05649"/>
    </source>
</evidence>
<feature type="domain" description="Peptidase M13 C-terminal" evidence="8">
    <location>
        <begin position="522"/>
        <end position="724"/>
    </location>
</feature>
<dbReference type="Proteomes" id="UP001323405">
    <property type="component" value="Unassembled WGS sequence"/>
</dbReference>
<dbReference type="PANTHER" id="PTHR11733">
    <property type="entry name" value="ZINC METALLOPROTEASE FAMILY M13 NEPRILYSIN-RELATED"/>
    <property type="match status" value="1"/>
</dbReference>
<comment type="cofactor">
    <cofactor evidence="1">
        <name>Zn(2+)</name>
        <dbReference type="ChEBI" id="CHEBI:29105"/>
    </cofactor>
</comment>
<name>A0ABR0GKR4_9PEZI</name>
<evidence type="ECO:0000256" key="5">
    <source>
        <dbReference type="ARBA" id="ARBA00022801"/>
    </source>
</evidence>